<dbReference type="SUPFAM" id="SSF54001">
    <property type="entry name" value="Cysteine proteinases"/>
    <property type="match status" value="1"/>
</dbReference>
<dbReference type="AlphaFoldDB" id="A0A6A5UFH9"/>
<feature type="compositionally biased region" description="Low complexity" evidence="2">
    <location>
        <begin position="298"/>
        <end position="311"/>
    </location>
</feature>
<dbReference type="EMBL" id="ML976978">
    <property type="protein sequence ID" value="KAF1962699.1"/>
    <property type="molecule type" value="Genomic_DNA"/>
</dbReference>
<proteinExistence type="inferred from homology"/>
<sequence>MNMEAAPWPNADPPQIGRVLESARHHFNESKAMLNNRSSPLAGAYWAFLVAFSLAVDEIPKHRDYYDKISTTRGQMYRDWHQLVKDVRANEAQFARVKDIIVNDNKRNGLQQSAHSRPSSISSRASYVLESSSRPLSGLAKRDDELMLPSVPLGRISPTDRSDTARRKPPVQPKPQSLHGRALQQNFASVNGSADLAERFAKLRGIATPIDTGSARSSQDFSVKMPSPSEYHSSRPSGPRDMPNGPPLLPLNTQYASSLPKEPSPTYSPARNLSLPAHINPPRSTARSMVGTGGRNNSIASSSASSTAPSSHPDSYFPPQKAAAEANTRRKSVGKPLELQITAERLYDYIRTFNVLLVDVRDRQSFDNGHIFAHQIMCIEPTSLGDGMSAEELHDRLVVSPDEEQDMFERRHEFDIVVYYDDSTKTNGFIKKYNPDPYELALQRFFNTMNEFNEDKPLKRPPIFLMGGVVAWLDLVGPQSLKMSQTLEVVAGGKPRSRAVRSSQAPGYAARSYLQNRRKRDYVPMDAEEKREWLEKVRRGRSVVERFTDENEDAGSPIYYTTEDFLRRYPDVEDQQSMMYPPSRPQVANHYEHSAVPPAPSRPAPSVPRVSYSGVHEREIARQTSGNHPPAYVSPGRPVSLRLHRTGLMNFGVTCYMNSVIQCLSANPTLTSLFLSRRYVQDVQEENFKGTEGVLVEAYETLLSNLYKGDTSAVRPKTFRAACTRSRSTWGEDRQQDAKEFLEFVLDSFHEDLNTTYSKLPLKTLTEAEEQAREQLPRQYAAKIEWNRYQHRDMSLIGNLFAGQHASTLTCTTCGTTSTTYEAFWSISVEIPESGSCDVRDCLRAYCSTERLGLEDAWRCPRCKTNREANKKITITRAPDTLVIHFKRFSASRTQSTRKIHTPIYFPLQGLDMGPYMEKPLTPEQEAYVLNHAREPQHQLAALKTEPAMNGPFMYNAYAVIRHIGASSGSGHYTALVKDRSKGCWREFNDDRVRDFEPANLPERERLQNERAYVVFYERERVAGGI</sequence>
<dbReference type="Proteomes" id="UP000800035">
    <property type="component" value="Unassembled WGS sequence"/>
</dbReference>
<dbReference type="InterPro" id="IPR028889">
    <property type="entry name" value="USP"/>
</dbReference>
<comment type="similarity">
    <text evidence="1">Belongs to the peptidase C19 family.</text>
</comment>
<feature type="region of interest" description="Disordered" evidence="2">
    <location>
        <begin position="210"/>
        <end position="331"/>
    </location>
</feature>
<dbReference type="InterPro" id="IPR038765">
    <property type="entry name" value="Papain-like_cys_pep_sf"/>
</dbReference>
<organism evidence="4 5">
    <name type="scientific">Byssothecium circinans</name>
    <dbReference type="NCBI Taxonomy" id="147558"/>
    <lineage>
        <taxon>Eukaryota</taxon>
        <taxon>Fungi</taxon>
        <taxon>Dikarya</taxon>
        <taxon>Ascomycota</taxon>
        <taxon>Pezizomycotina</taxon>
        <taxon>Dothideomycetes</taxon>
        <taxon>Pleosporomycetidae</taxon>
        <taxon>Pleosporales</taxon>
        <taxon>Massarineae</taxon>
        <taxon>Massarinaceae</taxon>
        <taxon>Byssothecium</taxon>
    </lineage>
</organism>
<feature type="domain" description="USP" evidence="3">
    <location>
        <begin position="646"/>
        <end position="1020"/>
    </location>
</feature>
<dbReference type="GO" id="GO:0016579">
    <property type="term" value="P:protein deubiquitination"/>
    <property type="evidence" value="ECO:0007669"/>
    <property type="project" value="InterPro"/>
</dbReference>
<protein>
    <submittedName>
        <fullName evidence="4">Cysteine proteinase</fullName>
    </submittedName>
</protein>
<evidence type="ECO:0000259" key="3">
    <source>
        <dbReference type="PROSITE" id="PS50235"/>
    </source>
</evidence>
<dbReference type="InterPro" id="IPR036873">
    <property type="entry name" value="Rhodanese-like_dom_sf"/>
</dbReference>
<dbReference type="PROSITE" id="PS50235">
    <property type="entry name" value="USP_3"/>
    <property type="match status" value="1"/>
</dbReference>
<dbReference type="InterPro" id="IPR050185">
    <property type="entry name" value="Ub_carboxyl-term_hydrolase"/>
</dbReference>
<name>A0A6A5UFH9_9PLEO</name>
<dbReference type="Pfam" id="PF00443">
    <property type="entry name" value="UCH"/>
    <property type="match status" value="1"/>
</dbReference>
<dbReference type="CDD" id="cd02674">
    <property type="entry name" value="Peptidase_C19R"/>
    <property type="match status" value="1"/>
</dbReference>
<evidence type="ECO:0000256" key="2">
    <source>
        <dbReference type="SAM" id="MobiDB-lite"/>
    </source>
</evidence>
<evidence type="ECO:0000256" key="1">
    <source>
        <dbReference type="ARBA" id="ARBA00009085"/>
    </source>
</evidence>
<evidence type="ECO:0000313" key="4">
    <source>
        <dbReference type="EMBL" id="KAF1962699.1"/>
    </source>
</evidence>
<dbReference type="InterPro" id="IPR001394">
    <property type="entry name" value="Peptidase_C19_UCH"/>
</dbReference>
<keyword evidence="5" id="KW-1185">Reference proteome</keyword>
<gene>
    <name evidence="4" type="ORF">CC80DRAFT_96086</name>
</gene>
<accession>A0A6A5UFH9</accession>
<dbReference type="GO" id="GO:0004843">
    <property type="term" value="F:cysteine-type deubiquitinase activity"/>
    <property type="evidence" value="ECO:0007669"/>
    <property type="project" value="InterPro"/>
</dbReference>
<dbReference type="Gene3D" id="3.90.70.10">
    <property type="entry name" value="Cysteine proteinases"/>
    <property type="match status" value="1"/>
</dbReference>
<feature type="region of interest" description="Disordered" evidence="2">
    <location>
        <begin position="149"/>
        <end position="182"/>
    </location>
</feature>
<dbReference type="PANTHER" id="PTHR21646">
    <property type="entry name" value="UBIQUITIN CARBOXYL-TERMINAL HYDROLASE"/>
    <property type="match status" value="1"/>
</dbReference>
<reference evidence="4" key="1">
    <citation type="journal article" date="2020" name="Stud. Mycol.">
        <title>101 Dothideomycetes genomes: a test case for predicting lifestyles and emergence of pathogens.</title>
        <authorList>
            <person name="Haridas S."/>
            <person name="Albert R."/>
            <person name="Binder M."/>
            <person name="Bloem J."/>
            <person name="Labutti K."/>
            <person name="Salamov A."/>
            <person name="Andreopoulos B."/>
            <person name="Baker S."/>
            <person name="Barry K."/>
            <person name="Bills G."/>
            <person name="Bluhm B."/>
            <person name="Cannon C."/>
            <person name="Castanera R."/>
            <person name="Culley D."/>
            <person name="Daum C."/>
            <person name="Ezra D."/>
            <person name="Gonzalez J."/>
            <person name="Henrissat B."/>
            <person name="Kuo A."/>
            <person name="Liang C."/>
            <person name="Lipzen A."/>
            <person name="Lutzoni F."/>
            <person name="Magnuson J."/>
            <person name="Mondo S."/>
            <person name="Nolan M."/>
            <person name="Ohm R."/>
            <person name="Pangilinan J."/>
            <person name="Park H.-J."/>
            <person name="Ramirez L."/>
            <person name="Alfaro M."/>
            <person name="Sun H."/>
            <person name="Tritt A."/>
            <person name="Yoshinaga Y."/>
            <person name="Zwiers L.-H."/>
            <person name="Turgeon B."/>
            <person name="Goodwin S."/>
            <person name="Spatafora J."/>
            <person name="Crous P."/>
            <person name="Grigoriev I."/>
        </authorList>
    </citation>
    <scope>NUCLEOTIDE SEQUENCE</scope>
    <source>
        <strain evidence="4">CBS 675.92</strain>
    </source>
</reference>
<evidence type="ECO:0000313" key="5">
    <source>
        <dbReference type="Proteomes" id="UP000800035"/>
    </source>
</evidence>
<dbReference type="Gene3D" id="3.40.250.10">
    <property type="entry name" value="Rhodanese-like domain"/>
    <property type="match status" value="1"/>
</dbReference>
<dbReference type="SUPFAM" id="SSF52821">
    <property type="entry name" value="Rhodanese/Cell cycle control phosphatase"/>
    <property type="match status" value="1"/>
</dbReference>
<dbReference type="PANTHER" id="PTHR21646:SF23">
    <property type="entry name" value="UBIQUITIN CARBOXYL-TERMINAL HYDROLASE USP2"/>
    <property type="match status" value="1"/>
</dbReference>
<dbReference type="OrthoDB" id="292964at2759"/>